<evidence type="ECO:0000313" key="2">
    <source>
        <dbReference type="EMBL" id="KAH7300780.1"/>
    </source>
</evidence>
<protein>
    <submittedName>
        <fullName evidence="2">Uncharacterized protein</fullName>
    </submittedName>
</protein>
<organism evidence="2 3">
    <name type="scientific">Ceratopteris richardii</name>
    <name type="common">Triangle waterfern</name>
    <dbReference type="NCBI Taxonomy" id="49495"/>
    <lineage>
        <taxon>Eukaryota</taxon>
        <taxon>Viridiplantae</taxon>
        <taxon>Streptophyta</taxon>
        <taxon>Embryophyta</taxon>
        <taxon>Tracheophyta</taxon>
        <taxon>Polypodiopsida</taxon>
        <taxon>Polypodiidae</taxon>
        <taxon>Polypodiales</taxon>
        <taxon>Pteridineae</taxon>
        <taxon>Pteridaceae</taxon>
        <taxon>Parkerioideae</taxon>
        <taxon>Ceratopteris</taxon>
    </lineage>
</organism>
<gene>
    <name evidence="2" type="ORF">KP509_24G078300</name>
</gene>
<sequence length="265" mass="31323">MAPMERKEVDDLIAKALKEAKKEEDRNLNMETRKMMEKFKGLEEQVMNKVKGLEEQVKTLTEERDHWRTAYEHMKEEGEISNAEILKEEIKKEIKTEVESTRESWVEVVHKRVKKEVREDVQKEELTRVQDTLEEERLRHTRRLHIRITGLPEGVSPEADATDICHRLGYESMPYTDAWRVGRDTSRLRALILKMSSEEARTAFFRRRSVLRGLPGGTLYMDEDLTRMQVAHRRACMPQILQARREGRKAFYRDGKVFIDGRPIK</sequence>
<keyword evidence="3" id="KW-1185">Reference proteome</keyword>
<evidence type="ECO:0000256" key="1">
    <source>
        <dbReference type="SAM" id="Coils"/>
    </source>
</evidence>
<keyword evidence="1" id="KW-0175">Coiled coil</keyword>
<dbReference type="Proteomes" id="UP000825935">
    <property type="component" value="Chromosome 24"/>
</dbReference>
<dbReference type="OrthoDB" id="5988934at2759"/>
<dbReference type="AlphaFoldDB" id="A0A8T2RWP3"/>
<comment type="caution">
    <text evidence="2">The sequence shown here is derived from an EMBL/GenBank/DDBJ whole genome shotgun (WGS) entry which is preliminary data.</text>
</comment>
<proteinExistence type="predicted"/>
<feature type="coiled-coil region" evidence="1">
    <location>
        <begin position="6"/>
        <end position="93"/>
    </location>
</feature>
<accession>A0A8T2RWP3</accession>
<reference evidence="2" key="1">
    <citation type="submission" date="2021-08" db="EMBL/GenBank/DDBJ databases">
        <title>WGS assembly of Ceratopteris richardii.</title>
        <authorList>
            <person name="Marchant D.B."/>
            <person name="Chen G."/>
            <person name="Jenkins J."/>
            <person name="Shu S."/>
            <person name="Leebens-Mack J."/>
            <person name="Grimwood J."/>
            <person name="Schmutz J."/>
            <person name="Soltis P."/>
            <person name="Soltis D."/>
            <person name="Chen Z.-H."/>
        </authorList>
    </citation>
    <scope>NUCLEOTIDE SEQUENCE</scope>
    <source>
        <strain evidence="2">Whitten #5841</strain>
        <tissue evidence="2">Leaf</tissue>
    </source>
</reference>
<dbReference type="EMBL" id="CM035429">
    <property type="protein sequence ID" value="KAH7300780.1"/>
    <property type="molecule type" value="Genomic_DNA"/>
</dbReference>
<name>A0A8T2RWP3_CERRI</name>
<evidence type="ECO:0000313" key="3">
    <source>
        <dbReference type="Proteomes" id="UP000825935"/>
    </source>
</evidence>